<evidence type="ECO:0000313" key="2">
    <source>
        <dbReference type="Proteomes" id="UP000245207"/>
    </source>
</evidence>
<protein>
    <submittedName>
        <fullName evidence="1">Syntaxin-121</fullName>
    </submittedName>
</protein>
<name>A0A2U1NX37_ARTAN</name>
<proteinExistence type="predicted"/>
<reference evidence="1 2" key="1">
    <citation type="journal article" date="2018" name="Mol. Plant">
        <title>The genome of Artemisia annua provides insight into the evolution of Asteraceae family and artemisinin biosynthesis.</title>
        <authorList>
            <person name="Shen Q."/>
            <person name="Zhang L."/>
            <person name="Liao Z."/>
            <person name="Wang S."/>
            <person name="Yan T."/>
            <person name="Shi P."/>
            <person name="Liu M."/>
            <person name="Fu X."/>
            <person name="Pan Q."/>
            <person name="Wang Y."/>
            <person name="Lv Z."/>
            <person name="Lu X."/>
            <person name="Zhang F."/>
            <person name="Jiang W."/>
            <person name="Ma Y."/>
            <person name="Chen M."/>
            <person name="Hao X."/>
            <person name="Li L."/>
            <person name="Tang Y."/>
            <person name="Lv G."/>
            <person name="Zhou Y."/>
            <person name="Sun X."/>
            <person name="Brodelius P.E."/>
            <person name="Rose J.K.C."/>
            <person name="Tang K."/>
        </authorList>
    </citation>
    <scope>NUCLEOTIDE SEQUENCE [LARGE SCALE GENOMIC DNA]</scope>
    <source>
        <strain evidence="2">cv. Huhao1</strain>
        <tissue evidence="1">Leaf</tissue>
    </source>
</reference>
<dbReference type="STRING" id="35608.A0A2U1NX37"/>
<sequence>MDLPQNPAEVIVDKLISTGQSESFLHKAIQEQGRRQVMDTIMEMQEQTQWV</sequence>
<dbReference type="AlphaFoldDB" id="A0A2U1NX37"/>
<dbReference type="EMBL" id="PKPP01002041">
    <property type="protein sequence ID" value="PWA78076.1"/>
    <property type="molecule type" value="Genomic_DNA"/>
</dbReference>
<accession>A0A2U1NX37</accession>
<gene>
    <name evidence="1" type="ORF">CTI12_AA216070</name>
</gene>
<evidence type="ECO:0000313" key="1">
    <source>
        <dbReference type="EMBL" id="PWA78076.1"/>
    </source>
</evidence>
<keyword evidence="2" id="KW-1185">Reference proteome</keyword>
<organism evidence="1 2">
    <name type="scientific">Artemisia annua</name>
    <name type="common">Sweet wormwood</name>
    <dbReference type="NCBI Taxonomy" id="35608"/>
    <lineage>
        <taxon>Eukaryota</taxon>
        <taxon>Viridiplantae</taxon>
        <taxon>Streptophyta</taxon>
        <taxon>Embryophyta</taxon>
        <taxon>Tracheophyta</taxon>
        <taxon>Spermatophyta</taxon>
        <taxon>Magnoliopsida</taxon>
        <taxon>eudicotyledons</taxon>
        <taxon>Gunneridae</taxon>
        <taxon>Pentapetalae</taxon>
        <taxon>asterids</taxon>
        <taxon>campanulids</taxon>
        <taxon>Asterales</taxon>
        <taxon>Asteraceae</taxon>
        <taxon>Asteroideae</taxon>
        <taxon>Anthemideae</taxon>
        <taxon>Artemisiinae</taxon>
        <taxon>Artemisia</taxon>
    </lineage>
</organism>
<dbReference type="OrthoDB" id="10497145at2759"/>
<comment type="caution">
    <text evidence="1">The sequence shown here is derived from an EMBL/GenBank/DDBJ whole genome shotgun (WGS) entry which is preliminary data.</text>
</comment>
<dbReference type="Proteomes" id="UP000245207">
    <property type="component" value="Unassembled WGS sequence"/>
</dbReference>